<name>A0ACC3YZY8_COLTU</name>
<dbReference type="EMBL" id="VUJX02000004">
    <property type="protein sequence ID" value="KAL0937403.1"/>
    <property type="molecule type" value="Genomic_DNA"/>
</dbReference>
<accession>A0ACC3YZY8</accession>
<dbReference type="Proteomes" id="UP000805649">
    <property type="component" value="Unassembled WGS sequence"/>
</dbReference>
<proteinExistence type="predicted"/>
<gene>
    <name evidence="1" type="ORF">CTRU02_207134</name>
</gene>
<organism evidence="1 2">
    <name type="scientific">Colletotrichum truncatum</name>
    <name type="common">Anthracnose fungus</name>
    <name type="synonym">Colletotrichum capsici</name>
    <dbReference type="NCBI Taxonomy" id="5467"/>
    <lineage>
        <taxon>Eukaryota</taxon>
        <taxon>Fungi</taxon>
        <taxon>Dikarya</taxon>
        <taxon>Ascomycota</taxon>
        <taxon>Pezizomycotina</taxon>
        <taxon>Sordariomycetes</taxon>
        <taxon>Hypocreomycetidae</taxon>
        <taxon>Glomerellales</taxon>
        <taxon>Glomerellaceae</taxon>
        <taxon>Colletotrichum</taxon>
        <taxon>Colletotrichum truncatum species complex</taxon>
    </lineage>
</organism>
<protein>
    <submittedName>
        <fullName evidence="1">Uncharacterized protein</fullName>
    </submittedName>
</protein>
<keyword evidence="2" id="KW-1185">Reference proteome</keyword>
<reference evidence="1 2" key="1">
    <citation type="journal article" date="2020" name="Phytopathology">
        <title>Genome Sequence Resources of Colletotrichum truncatum, C. plurivorum, C. musicola, and C. sojae: Four Species Pathogenic to Soybean (Glycine max).</title>
        <authorList>
            <person name="Rogerio F."/>
            <person name="Boufleur T.R."/>
            <person name="Ciampi-Guillardi M."/>
            <person name="Sukno S.A."/>
            <person name="Thon M.R."/>
            <person name="Massola Junior N.S."/>
            <person name="Baroncelli R."/>
        </authorList>
    </citation>
    <scope>NUCLEOTIDE SEQUENCE [LARGE SCALE GENOMIC DNA]</scope>
    <source>
        <strain evidence="1 2">CMES1059</strain>
    </source>
</reference>
<sequence>MTTASSFPQFPNLPTELRLSIWEEAIASPSIHVFDVCFPSRRGNSRSRQAFQGSRCGTNSSRNVSWNKYEYIAFLDSSDNNEDDEKARFDKPHSSRLVHGDPSMYKQRQAQRLTCLEAALASSLRTRDPNIVYLPGRGTKFEYDNNNDVLFLRFSNEDFGINTEKRTTSRANPFVSSIAEALEAHWSAEMALTIWQARRIAINVKDALIPSHVIEISYLASCIQKDLNVFYLVEHQGKRPTESQGEHFKASDLQHRGKLYRQLNSRMTKESLARKPDIIYGVCKTYREVFDFEKLSWDESHPTYVFARLISESVYSQQLDTGAPDFKGVRILLEEDDKP</sequence>
<evidence type="ECO:0000313" key="2">
    <source>
        <dbReference type="Proteomes" id="UP000805649"/>
    </source>
</evidence>
<evidence type="ECO:0000313" key="1">
    <source>
        <dbReference type="EMBL" id="KAL0937403.1"/>
    </source>
</evidence>
<comment type="caution">
    <text evidence="1">The sequence shown here is derived from an EMBL/GenBank/DDBJ whole genome shotgun (WGS) entry which is preliminary data.</text>
</comment>